<gene>
    <name evidence="1" type="ORF">CLF_103972</name>
</gene>
<dbReference type="AlphaFoldDB" id="G7YNP0"/>
<dbReference type="Proteomes" id="UP000008909">
    <property type="component" value="Unassembled WGS sequence"/>
</dbReference>
<sequence>MNLERSVQNRIDDWLGNDENQLSLPWHIGQPNSEVFNEFNDVVTFPFSLRIQAKPYELPTQCYSQKIGFASNSCATFGADIPGLSKSIFKPRSAVYLPACTVSAPKQTGQQTALVLTLDLRSIDVCYSSEPRIQDASTVVNLTLSLSISLSTLFRPRNSGNPRAVAAGCADVDIIPSHRVHSPCLTDYLLLVALLGWVVFGPSGISGSKTTTINCPGTQETIESDIIRFFALEFIDQGPKMVIPMSIEDKQVPSLAEQLISLLNGHYQVLKLWIQGLEFPKLNEQQWFKTDIEQLHHKPADLQLKRAVPVLVTATTDIPTDVLLPYCSSWLLRVLNVKNTLRLEELNEPERSIPRYVQLKTFPSELSTTYKLDLKPFRKSSICKLHPMILSDLLCYEGTNSADAGNLVAKSHGQFSLISMDEDRNRRQFNCNHVHILAQAQIKREHQLTESWLLIKTTT</sequence>
<evidence type="ECO:0000313" key="2">
    <source>
        <dbReference type="Proteomes" id="UP000008909"/>
    </source>
</evidence>
<dbReference type="EMBL" id="DF143903">
    <property type="protein sequence ID" value="GAA54571.1"/>
    <property type="molecule type" value="Genomic_DNA"/>
</dbReference>
<keyword evidence="2" id="KW-1185">Reference proteome</keyword>
<accession>G7YNP0</accession>
<proteinExistence type="predicted"/>
<reference key="2">
    <citation type="submission" date="2011-10" db="EMBL/GenBank/DDBJ databases">
        <title>The genome and transcriptome sequence of Clonorchis sinensis provide insights into the carcinogenic liver fluke.</title>
        <authorList>
            <person name="Wang X."/>
            <person name="Huang Y."/>
            <person name="Chen W."/>
            <person name="Liu H."/>
            <person name="Guo L."/>
            <person name="Chen Y."/>
            <person name="Luo F."/>
            <person name="Zhou W."/>
            <person name="Sun J."/>
            <person name="Mao Q."/>
            <person name="Liang P."/>
            <person name="Zhou C."/>
            <person name="Tian Y."/>
            <person name="Men J."/>
            <person name="Lv X."/>
            <person name="Huang L."/>
            <person name="Zhou J."/>
            <person name="Hu Y."/>
            <person name="Li R."/>
            <person name="Zhang F."/>
            <person name="Lei H."/>
            <person name="Li X."/>
            <person name="Hu X."/>
            <person name="Liang C."/>
            <person name="Xu J."/>
            <person name="Wu Z."/>
            <person name="Yu X."/>
        </authorList>
    </citation>
    <scope>NUCLEOTIDE SEQUENCE</scope>
    <source>
        <strain>Henan</strain>
    </source>
</reference>
<organism evidence="1 2">
    <name type="scientific">Clonorchis sinensis</name>
    <name type="common">Chinese liver fluke</name>
    <dbReference type="NCBI Taxonomy" id="79923"/>
    <lineage>
        <taxon>Eukaryota</taxon>
        <taxon>Metazoa</taxon>
        <taxon>Spiralia</taxon>
        <taxon>Lophotrochozoa</taxon>
        <taxon>Platyhelminthes</taxon>
        <taxon>Trematoda</taxon>
        <taxon>Digenea</taxon>
        <taxon>Opisthorchiida</taxon>
        <taxon>Opisthorchiata</taxon>
        <taxon>Opisthorchiidae</taxon>
        <taxon>Clonorchis</taxon>
    </lineage>
</organism>
<protein>
    <submittedName>
        <fullName evidence="1">Uncharacterized protein</fullName>
    </submittedName>
</protein>
<evidence type="ECO:0000313" key="1">
    <source>
        <dbReference type="EMBL" id="GAA54571.1"/>
    </source>
</evidence>
<reference evidence="1" key="1">
    <citation type="journal article" date="2011" name="Genome Biol.">
        <title>The draft genome of the carcinogenic human liver fluke Clonorchis sinensis.</title>
        <authorList>
            <person name="Wang X."/>
            <person name="Chen W."/>
            <person name="Huang Y."/>
            <person name="Sun J."/>
            <person name="Men J."/>
            <person name="Liu H."/>
            <person name="Luo F."/>
            <person name="Guo L."/>
            <person name="Lv X."/>
            <person name="Deng C."/>
            <person name="Zhou C."/>
            <person name="Fan Y."/>
            <person name="Li X."/>
            <person name="Huang L."/>
            <person name="Hu Y."/>
            <person name="Liang C."/>
            <person name="Hu X."/>
            <person name="Xu J."/>
            <person name="Yu X."/>
        </authorList>
    </citation>
    <scope>NUCLEOTIDE SEQUENCE [LARGE SCALE GENOMIC DNA]</scope>
    <source>
        <strain evidence="1">Henan</strain>
    </source>
</reference>
<name>G7YNP0_CLOSI</name>